<accession>A0A4U5N9S3</accession>
<feature type="region of interest" description="Disordered" evidence="1">
    <location>
        <begin position="1"/>
        <end position="69"/>
    </location>
</feature>
<feature type="compositionally biased region" description="Basic and acidic residues" evidence="1">
    <location>
        <begin position="1"/>
        <end position="24"/>
    </location>
</feature>
<dbReference type="EMBL" id="RCHU01001033">
    <property type="protein sequence ID" value="TKR79746.1"/>
    <property type="molecule type" value="Genomic_DNA"/>
</dbReference>
<name>A0A4U5N9S3_POPAL</name>
<protein>
    <submittedName>
        <fullName evidence="2">Uncharacterized protein</fullName>
    </submittedName>
</protein>
<comment type="caution">
    <text evidence="2">The sequence shown here is derived from an EMBL/GenBank/DDBJ whole genome shotgun (WGS) entry which is preliminary data.</text>
</comment>
<organism evidence="2">
    <name type="scientific">Populus alba</name>
    <name type="common">White poplar</name>
    <dbReference type="NCBI Taxonomy" id="43335"/>
    <lineage>
        <taxon>Eukaryota</taxon>
        <taxon>Viridiplantae</taxon>
        <taxon>Streptophyta</taxon>
        <taxon>Embryophyta</taxon>
        <taxon>Tracheophyta</taxon>
        <taxon>Spermatophyta</taxon>
        <taxon>Magnoliopsida</taxon>
        <taxon>eudicotyledons</taxon>
        <taxon>Gunneridae</taxon>
        <taxon>Pentapetalae</taxon>
        <taxon>rosids</taxon>
        <taxon>fabids</taxon>
        <taxon>Malpighiales</taxon>
        <taxon>Salicaceae</taxon>
        <taxon>Saliceae</taxon>
        <taxon>Populus</taxon>
    </lineage>
</organism>
<sequence length="102" mass="11673">MGETERERGEWEQGKGTGEVELRGEGNGNRNQEERGMRTMQLGNYRNQGIIATERERGMGTGELGNYRNREGEVNGWRMGEWDGTGELYKTKDNINLCFILL</sequence>
<evidence type="ECO:0000256" key="1">
    <source>
        <dbReference type="SAM" id="MobiDB-lite"/>
    </source>
</evidence>
<proteinExistence type="predicted"/>
<reference evidence="2" key="1">
    <citation type="submission" date="2018-10" db="EMBL/GenBank/DDBJ databases">
        <title>Population genomic analysis revealed the cold adaptation of white poplar.</title>
        <authorList>
            <person name="Liu Y.-J."/>
        </authorList>
    </citation>
    <scope>NUCLEOTIDE SEQUENCE [LARGE SCALE GENOMIC DNA]</scope>
    <source>
        <strain evidence="2">PAL-ZL1</strain>
    </source>
</reference>
<dbReference type="AlphaFoldDB" id="A0A4U5N9S3"/>
<evidence type="ECO:0000313" key="2">
    <source>
        <dbReference type="EMBL" id="TKR79746.1"/>
    </source>
</evidence>
<gene>
    <name evidence="2" type="ORF">D5086_0000270080</name>
</gene>